<dbReference type="InterPro" id="IPR021617">
    <property type="entry name" value="DUF3231"/>
</dbReference>
<dbReference type="InterPro" id="IPR012347">
    <property type="entry name" value="Ferritin-like"/>
</dbReference>
<name>A0ABS4GVP1_9BACL</name>
<evidence type="ECO:0000313" key="1">
    <source>
        <dbReference type="EMBL" id="MBP1934326.1"/>
    </source>
</evidence>
<dbReference type="Pfam" id="PF11553">
    <property type="entry name" value="DUF3231"/>
    <property type="match status" value="2"/>
</dbReference>
<dbReference type="EMBL" id="JAGGKT010000019">
    <property type="protein sequence ID" value="MBP1934326.1"/>
    <property type="molecule type" value="Genomic_DNA"/>
</dbReference>
<gene>
    <name evidence="1" type="ORF">J2Z37_004346</name>
</gene>
<dbReference type="Proteomes" id="UP001519343">
    <property type="component" value="Unassembled WGS sequence"/>
</dbReference>
<accession>A0ABS4GVP1</accession>
<organism evidence="1 2">
    <name type="scientific">Ammoniphilus resinae</name>
    <dbReference type="NCBI Taxonomy" id="861532"/>
    <lineage>
        <taxon>Bacteria</taxon>
        <taxon>Bacillati</taxon>
        <taxon>Bacillota</taxon>
        <taxon>Bacilli</taxon>
        <taxon>Bacillales</taxon>
        <taxon>Paenibacillaceae</taxon>
        <taxon>Aneurinibacillus group</taxon>
        <taxon>Ammoniphilus</taxon>
    </lineage>
</organism>
<dbReference type="Gene3D" id="1.20.1260.10">
    <property type="match status" value="2"/>
</dbReference>
<evidence type="ECO:0008006" key="3">
    <source>
        <dbReference type="Google" id="ProtNLM"/>
    </source>
</evidence>
<comment type="caution">
    <text evidence="1">The sequence shown here is derived from an EMBL/GenBank/DDBJ whole genome shotgun (WGS) entry which is preliminary data.</text>
</comment>
<protein>
    <recommendedName>
        <fullName evidence="3">DUF3231 family protein</fullName>
    </recommendedName>
</protein>
<evidence type="ECO:0000313" key="2">
    <source>
        <dbReference type="Proteomes" id="UP001519343"/>
    </source>
</evidence>
<reference evidence="1 2" key="1">
    <citation type="submission" date="2021-03" db="EMBL/GenBank/DDBJ databases">
        <title>Genomic Encyclopedia of Type Strains, Phase IV (KMG-IV): sequencing the most valuable type-strain genomes for metagenomic binning, comparative biology and taxonomic classification.</title>
        <authorList>
            <person name="Goeker M."/>
        </authorList>
    </citation>
    <scope>NUCLEOTIDE SEQUENCE [LARGE SCALE GENOMIC DNA]</scope>
    <source>
        <strain evidence="1 2">DSM 24738</strain>
    </source>
</reference>
<keyword evidence="2" id="KW-1185">Reference proteome</keyword>
<sequence>MSICVLKYFSATAQDLDIKSVIEFALGVAEKQYHDVKEIFRSEGVAIPLGFTEDDVDVNAPRLLSDAFALEYVKHMASIGMMTYSAALYISTRADVRECFHTAMISTIELDKKSTEVLLDKGIYMRPPYINLPEKVDFVKDQSFLSGWFGERRPITGLEITNLFINMITNSLGKALIMGFSQVVQSKDIRKYLIRGKQISTKQLSVFGSILKDEDVDTPRSWESHVTDSTIPPFSDKLMLFHVVSLIASGIGNYGVALSTSPRKDIAAHYARLLSEIALYAEDGANLMIKHGWMEEPPRAADRKALV</sequence>
<proteinExistence type="predicted"/>